<evidence type="ECO:0008006" key="3">
    <source>
        <dbReference type="Google" id="ProtNLM"/>
    </source>
</evidence>
<evidence type="ECO:0000313" key="1">
    <source>
        <dbReference type="EMBL" id="ALF54042.1"/>
    </source>
</evidence>
<dbReference type="Proteomes" id="UP000062645">
    <property type="component" value="Chromosome"/>
</dbReference>
<sequence>MQSIVKRTIILSTTAAIAVTFTGCGESKVAQCNKIIKVANQAVTLSQEFSKNPQREKGSKALTEVAGKIDNFANEMKALEIKDEKLQGFQGRFIKLYQDTSKGLRDTATAVDKKNLKAANASLASLKKSGSEEGAIVNEINSYCSGK</sequence>
<dbReference type="AlphaFoldDB" id="A0A0M5MGX3"/>
<gene>
    <name evidence="1" type="ORF">ACX27_16240</name>
</gene>
<dbReference type="OrthoDB" id="572662at2"/>
<dbReference type="PATRIC" id="fig|224013.5.peg.3880"/>
<reference evidence="2" key="1">
    <citation type="submission" date="2015-07" db="EMBL/GenBank/DDBJ databases">
        <title>Genome Of Nitrogen-Fixing Cyanobacterium Nostoc piscinale CENA21 From Solimoes/Amazon River Floodplain Sediments And Comparative Genomics To Uncover Biosynthetic Natural Products Potential.</title>
        <authorList>
            <person name="Leao T.F."/>
            <person name="Leao P.N."/>
            <person name="Guimaraes P.I."/>
            <person name="de Melo A.G.C."/>
            <person name="Ramos R.T.J."/>
            <person name="Silva A."/>
            <person name="Fiore M.F."/>
            <person name="Schneider M.P.C."/>
        </authorList>
    </citation>
    <scope>NUCLEOTIDE SEQUENCE [LARGE SCALE GENOMIC DNA]</scope>
    <source>
        <strain evidence="2">CENA21</strain>
    </source>
</reference>
<keyword evidence="2" id="KW-1185">Reference proteome</keyword>
<dbReference type="STRING" id="224013.ACX27_16240"/>
<name>A0A0M5MGX3_9NOSO</name>
<reference evidence="1 2" key="2">
    <citation type="journal article" date="2016" name="Genome Announc.">
        <title>Draft Genome Sequence of the N2-Fixing Cyanobacterium Nostoc piscinale CENA21, Isolated from the Brazilian Amazon Floodplain.</title>
        <authorList>
            <person name="Leao T."/>
            <person name="Guimaraes P.I."/>
            <person name="de Melo A.G."/>
            <person name="Ramos R.T."/>
            <person name="Leao P.N."/>
            <person name="Silva A."/>
            <person name="Fiore M.F."/>
            <person name="Schneider M.P."/>
        </authorList>
    </citation>
    <scope>NUCLEOTIDE SEQUENCE [LARGE SCALE GENOMIC DNA]</scope>
    <source>
        <strain evidence="1 2">CENA21</strain>
    </source>
</reference>
<accession>A0A0M5MGX3</accession>
<dbReference type="EMBL" id="CP012036">
    <property type="protein sequence ID" value="ALF54042.1"/>
    <property type="molecule type" value="Genomic_DNA"/>
</dbReference>
<evidence type="ECO:0000313" key="2">
    <source>
        <dbReference type="Proteomes" id="UP000062645"/>
    </source>
</evidence>
<dbReference type="KEGG" id="npz:ACX27_16240"/>
<dbReference type="PROSITE" id="PS51257">
    <property type="entry name" value="PROKAR_LIPOPROTEIN"/>
    <property type="match status" value="1"/>
</dbReference>
<protein>
    <recommendedName>
        <fullName evidence="3">Lipoprotein</fullName>
    </recommendedName>
</protein>
<organism evidence="1 2">
    <name type="scientific">Nostoc piscinale CENA21</name>
    <dbReference type="NCBI Taxonomy" id="224013"/>
    <lineage>
        <taxon>Bacteria</taxon>
        <taxon>Bacillati</taxon>
        <taxon>Cyanobacteriota</taxon>
        <taxon>Cyanophyceae</taxon>
        <taxon>Nostocales</taxon>
        <taxon>Nostocaceae</taxon>
        <taxon>Nostoc</taxon>
    </lineage>
</organism>
<dbReference type="RefSeq" id="WP_062294384.1">
    <property type="nucleotide sequence ID" value="NZ_CP012036.1"/>
</dbReference>
<proteinExistence type="predicted"/>